<dbReference type="SUPFAM" id="SSF47616">
    <property type="entry name" value="GST C-terminal domain-like"/>
    <property type="match status" value="1"/>
</dbReference>
<name>A0A4R3M149_9HYPH</name>
<feature type="domain" description="GST N-terminal" evidence="1">
    <location>
        <begin position="1"/>
        <end position="81"/>
    </location>
</feature>
<evidence type="ECO:0000313" key="4">
    <source>
        <dbReference type="Proteomes" id="UP000294664"/>
    </source>
</evidence>
<accession>A0A4R3M149</accession>
<keyword evidence="3" id="KW-0808">Transferase</keyword>
<dbReference type="InterPro" id="IPR050983">
    <property type="entry name" value="GST_Omega/HSP26"/>
</dbReference>
<organism evidence="3 4">
    <name type="scientific">Aquabacter spiritensis</name>
    <dbReference type="NCBI Taxonomy" id="933073"/>
    <lineage>
        <taxon>Bacteria</taxon>
        <taxon>Pseudomonadati</taxon>
        <taxon>Pseudomonadota</taxon>
        <taxon>Alphaproteobacteria</taxon>
        <taxon>Hyphomicrobiales</taxon>
        <taxon>Xanthobacteraceae</taxon>
        <taxon>Aquabacter</taxon>
    </lineage>
</organism>
<dbReference type="Pfam" id="PF13410">
    <property type="entry name" value="GST_C_2"/>
    <property type="match status" value="1"/>
</dbReference>
<dbReference type="PANTHER" id="PTHR43968">
    <property type="match status" value="1"/>
</dbReference>
<dbReference type="Gene3D" id="1.20.1050.10">
    <property type="match status" value="1"/>
</dbReference>
<reference evidence="3 4" key="1">
    <citation type="submission" date="2019-03" db="EMBL/GenBank/DDBJ databases">
        <title>Genomic Encyclopedia of Type Strains, Phase IV (KMG-IV): sequencing the most valuable type-strain genomes for metagenomic binning, comparative biology and taxonomic classification.</title>
        <authorList>
            <person name="Goeker M."/>
        </authorList>
    </citation>
    <scope>NUCLEOTIDE SEQUENCE [LARGE SCALE GENOMIC DNA]</scope>
    <source>
        <strain evidence="3 4">DSM 9035</strain>
    </source>
</reference>
<gene>
    <name evidence="3" type="ORF">EDC64_102191</name>
</gene>
<dbReference type="SFLD" id="SFLDS00019">
    <property type="entry name" value="Glutathione_Transferase_(cytos"/>
    <property type="match status" value="1"/>
</dbReference>
<dbReference type="Gene3D" id="3.40.30.10">
    <property type="entry name" value="Glutaredoxin"/>
    <property type="match status" value="1"/>
</dbReference>
<evidence type="ECO:0000259" key="2">
    <source>
        <dbReference type="PROSITE" id="PS50405"/>
    </source>
</evidence>
<protein>
    <submittedName>
        <fullName evidence="3">Glutathione S-transferase</fullName>
    </submittedName>
</protein>
<dbReference type="Proteomes" id="UP000294664">
    <property type="component" value="Unassembled WGS sequence"/>
</dbReference>
<dbReference type="PROSITE" id="PS50405">
    <property type="entry name" value="GST_CTER"/>
    <property type="match status" value="1"/>
</dbReference>
<evidence type="ECO:0000259" key="1">
    <source>
        <dbReference type="PROSITE" id="PS50404"/>
    </source>
</evidence>
<dbReference type="InterPro" id="IPR004045">
    <property type="entry name" value="Glutathione_S-Trfase_N"/>
</dbReference>
<dbReference type="InterPro" id="IPR010987">
    <property type="entry name" value="Glutathione-S-Trfase_C-like"/>
</dbReference>
<dbReference type="GO" id="GO:0005737">
    <property type="term" value="C:cytoplasm"/>
    <property type="evidence" value="ECO:0007669"/>
    <property type="project" value="TreeGrafter"/>
</dbReference>
<dbReference type="AlphaFoldDB" id="A0A4R3M149"/>
<dbReference type="SFLD" id="SFLDG00358">
    <property type="entry name" value="Main_(cytGST)"/>
    <property type="match status" value="1"/>
</dbReference>
<dbReference type="RefSeq" id="WP_165933642.1">
    <property type="nucleotide sequence ID" value="NZ_SMAI01000002.1"/>
</dbReference>
<dbReference type="InterPro" id="IPR036249">
    <property type="entry name" value="Thioredoxin-like_sf"/>
</dbReference>
<keyword evidence="4" id="KW-1185">Reference proteome</keyword>
<dbReference type="CDD" id="cd00570">
    <property type="entry name" value="GST_N_family"/>
    <property type="match status" value="1"/>
</dbReference>
<dbReference type="EMBL" id="SMAI01000002">
    <property type="protein sequence ID" value="TCT06712.1"/>
    <property type="molecule type" value="Genomic_DNA"/>
</dbReference>
<sequence>MIEIWHSPLSPCAQKVRLVLAEKGLAFEGHIVNLADKENLRPEYLALNPKGVVPTLRDDGVIVTESTIIIEYLDDRYPDPALRPHDAVGRARMRYWTKMVDEKIHPGFGELGWPLMVRPAWLKKTEAEQQAMLAAVKDPKRRERQARLLAAGLSSQETRDSVRMLDATMAEMDAALSTGGPWITGETFSLADAALIPYVCALEHFGMGDMVRERHPPVAAWIARCRQRPSFEVAIRAVVPASRWAELAERGADAWATLRPSLAA</sequence>
<feature type="domain" description="GST C-terminal" evidence="2">
    <location>
        <begin position="86"/>
        <end position="247"/>
    </location>
</feature>
<comment type="caution">
    <text evidence="3">The sequence shown here is derived from an EMBL/GenBank/DDBJ whole genome shotgun (WGS) entry which is preliminary data.</text>
</comment>
<dbReference type="Pfam" id="PF13417">
    <property type="entry name" value="GST_N_3"/>
    <property type="match status" value="1"/>
</dbReference>
<evidence type="ECO:0000313" key="3">
    <source>
        <dbReference type="EMBL" id="TCT06712.1"/>
    </source>
</evidence>
<dbReference type="GO" id="GO:0016740">
    <property type="term" value="F:transferase activity"/>
    <property type="evidence" value="ECO:0007669"/>
    <property type="project" value="UniProtKB-KW"/>
</dbReference>
<dbReference type="InterPro" id="IPR036282">
    <property type="entry name" value="Glutathione-S-Trfase_C_sf"/>
</dbReference>
<proteinExistence type="predicted"/>
<dbReference type="InterPro" id="IPR040079">
    <property type="entry name" value="Glutathione_S-Trfase"/>
</dbReference>
<dbReference type="PANTHER" id="PTHR43968:SF6">
    <property type="entry name" value="GLUTATHIONE S-TRANSFERASE OMEGA"/>
    <property type="match status" value="1"/>
</dbReference>
<dbReference type="PROSITE" id="PS50404">
    <property type="entry name" value="GST_NTER"/>
    <property type="match status" value="1"/>
</dbReference>
<dbReference type="SUPFAM" id="SSF52833">
    <property type="entry name" value="Thioredoxin-like"/>
    <property type="match status" value="1"/>
</dbReference>